<name>A0AA36ELK5_LACSI</name>
<dbReference type="AlphaFoldDB" id="A0AA36ELK5"/>
<accession>A0AA36ELK5</accession>
<gene>
    <name evidence="1" type="ORF">LSALG_LOCUS38920</name>
</gene>
<keyword evidence="2" id="KW-1185">Reference proteome</keyword>
<organism evidence="1 2">
    <name type="scientific">Lactuca saligna</name>
    <name type="common">Willowleaf lettuce</name>
    <dbReference type="NCBI Taxonomy" id="75948"/>
    <lineage>
        <taxon>Eukaryota</taxon>
        <taxon>Viridiplantae</taxon>
        <taxon>Streptophyta</taxon>
        <taxon>Embryophyta</taxon>
        <taxon>Tracheophyta</taxon>
        <taxon>Spermatophyta</taxon>
        <taxon>Magnoliopsida</taxon>
        <taxon>eudicotyledons</taxon>
        <taxon>Gunneridae</taxon>
        <taxon>Pentapetalae</taxon>
        <taxon>asterids</taxon>
        <taxon>campanulids</taxon>
        <taxon>Asterales</taxon>
        <taxon>Asteraceae</taxon>
        <taxon>Cichorioideae</taxon>
        <taxon>Cichorieae</taxon>
        <taxon>Lactucinae</taxon>
        <taxon>Lactuca</taxon>
    </lineage>
</organism>
<dbReference type="Proteomes" id="UP001177003">
    <property type="component" value="Chromosome 8"/>
</dbReference>
<evidence type="ECO:0000313" key="2">
    <source>
        <dbReference type="Proteomes" id="UP001177003"/>
    </source>
</evidence>
<reference evidence="1" key="1">
    <citation type="submission" date="2023-04" db="EMBL/GenBank/DDBJ databases">
        <authorList>
            <person name="Vijverberg K."/>
            <person name="Xiong W."/>
            <person name="Schranz E."/>
        </authorList>
    </citation>
    <scope>NUCLEOTIDE SEQUENCE</scope>
</reference>
<protein>
    <submittedName>
        <fullName evidence="1">Uncharacterized protein</fullName>
    </submittedName>
</protein>
<proteinExistence type="predicted"/>
<sequence length="218" mass="23735">MVLSSDKETESDNVGLHPRKRQNTVFVPKLLGVIGDVLGDGFSAPGWKEIVVVPSSSKTSPSPFIDLLTTDPSVCSVLGGALGVSGGFPSSEIPYMVEKMRTTSHPVDSKAYVPGWAVTKDSLLSEDIATWEWSYYTHPSATMKLLAAQLGVHMAGDLRYAATQTSTHMVAAADRFCRHGINETQLKTSQDGVASLWGEFRYSEAECRRLSKKYYIVA</sequence>
<evidence type="ECO:0000313" key="1">
    <source>
        <dbReference type="EMBL" id="CAI9300267.1"/>
    </source>
</evidence>
<dbReference type="EMBL" id="OX465084">
    <property type="protein sequence ID" value="CAI9300267.1"/>
    <property type="molecule type" value="Genomic_DNA"/>
</dbReference>